<evidence type="ECO:0000313" key="12">
    <source>
        <dbReference type="EMBL" id="SGZ39588.1"/>
    </source>
</evidence>
<evidence type="ECO:0000313" key="13">
    <source>
        <dbReference type="Proteomes" id="UP000183365"/>
    </source>
</evidence>
<keyword evidence="10" id="KW-0325">Glycoprotein</keyword>
<feature type="transmembrane region" description="Helical" evidence="11">
    <location>
        <begin position="425"/>
        <end position="444"/>
    </location>
</feature>
<evidence type="ECO:0000256" key="6">
    <source>
        <dbReference type="ARBA" id="ARBA00022692"/>
    </source>
</evidence>
<gene>
    <name evidence="12" type="ORF">HGUI_01788</name>
</gene>
<name>A0A1L0B1C7_9ASCO</name>
<keyword evidence="7 11" id="KW-0256">Endoplasmic reticulum</keyword>
<comment type="pathway">
    <text evidence="2 11">Glycolipid biosynthesis; glycosylphosphatidylinositol-anchor biosynthesis.</text>
</comment>
<keyword evidence="13" id="KW-1185">Reference proteome</keyword>
<comment type="subcellular location">
    <subcellularLocation>
        <location evidence="11">Endoplasmic reticulum membrane</location>
        <topology evidence="11">Single-pass membrane protein</topology>
    </subcellularLocation>
    <subcellularLocation>
        <location evidence="1">Endoplasmic reticulum membrane</location>
        <topology evidence="1">Single-pass type III membrane protein</topology>
    </subcellularLocation>
</comment>
<protein>
    <recommendedName>
        <fullName evidence="4 11">Protein PBN1</fullName>
    </recommendedName>
</protein>
<dbReference type="PANTHER" id="PTHR28533">
    <property type="entry name" value="PROTEIN PBN1"/>
    <property type="match status" value="1"/>
</dbReference>
<evidence type="ECO:0000256" key="7">
    <source>
        <dbReference type="ARBA" id="ARBA00022824"/>
    </source>
</evidence>
<accession>A0A1L0B1C7</accession>
<dbReference type="PANTHER" id="PTHR28533:SF1">
    <property type="entry name" value="PROTEIN PBN1"/>
    <property type="match status" value="1"/>
</dbReference>
<sequence>MSNQIVNSRLSILYFNKSYLYTEDHTVIEQDDQDILFKNNLIIKDIEPTDVYYQERYNIKINNTHSNVKFTYKGNDKFKYNTDNILKPLFLESGFNKYVFQQNNTRFDNEHEFINNIKEFINEYNIHLSMIDEMFQKLSNGQGFYDTIELTIMNDKLLLQITYPQHIFEEEKIIDLNNFSDTGMFFTTKENKLDTNVQGMIYKLNENKFQKTNFYISLYENDLTEMELFDLKFHQDGIHPDIFVTTQGSKDLKTYNPYANNCNRYLLLDVPKQAFVNKFDNQIKFDDKNWKLVDISEESIDLEAPDYKIDSYGNAYYLFKKENFDLAHVNDVSDFKFNLHNRYIDSAFANQKNYSHFEFEYFAFDHCKDVSRDFIMTPFNQKSHLGGYYVKNFANPSLKTQNTYTNLLKHGKEVIEIPYPNTSNFYKIQASTWLVVFLSISYLLKKIVFSNKKKTIKKDKKKH</sequence>
<dbReference type="InterPro" id="IPR042322">
    <property type="entry name" value="Pbn1"/>
</dbReference>
<keyword evidence="9 11" id="KW-0472">Membrane</keyword>
<evidence type="ECO:0000256" key="9">
    <source>
        <dbReference type="ARBA" id="ARBA00023136"/>
    </source>
</evidence>
<dbReference type="AlphaFoldDB" id="A0A1L0B1C7"/>
<dbReference type="SMART" id="SM00780">
    <property type="entry name" value="PIG-X"/>
    <property type="match status" value="1"/>
</dbReference>
<comment type="similarity">
    <text evidence="3 11">Belongs to the PIGX family.</text>
</comment>
<dbReference type="OrthoDB" id="5546453at2759"/>
<dbReference type="Pfam" id="PF08320">
    <property type="entry name" value="PIG-X"/>
    <property type="match status" value="1"/>
</dbReference>
<evidence type="ECO:0000256" key="2">
    <source>
        <dbReference type="ARBA" id="ARBA00004687"/>
    </source>
</evidence>
<evidence type="ECO:0000256" key="3">
    <source>
        <dbReference type="ARBA" id="ARBA00010345"/>
    </source>
</evidence>
<dbReference type="Proteomes" id="UP000183365">
    <property type="component" value="Unassembled WGS sequence"/>
</dbReference>
<keyword evidence="8 11" id="KW-1133">Transmembrane helix</keyword>
<proteinExistence type="inferred from homology"/>
<evidence type="ECO:0000256" key="10">
    <source>
        <dbReference type="ARBA" id="ARBA00023180"/>
    </source>
</evidence>
<keyword evidence="6 11" id="KW-0812">Transmembrane</keyword>
<dbReference type="GO" id="GO:0006506">
    <property type="term" value="P:GPI anchor biosynthetic process"/>
    <property type="evidence" value="ECO:0007669"/>
    <property type="project" value="UniProtKB-UniPathway"/>
</dbReference>
<keyword evidence="5 11" id="KW-0337">GPI-anchor biosynthesis</keyword>
<comment type="function">
    <text evidence="11">Required for proper folding and/or the stability of a subset of proteins in the endoplasmic reticulum. Component of glycosylphosphatidylinositol-mannosyltransferase 1 which transfers the first of the 4 mannoses in the GPI-anchor precursors during GPI-anchor biosynthesis. Probably acts by stabilizing the mannosyltransferase GPI14.</text>
</comment>
<evidence type="ECO:0000256" key="4">
    <source>
        <dbReference type="ARBA" id="ARBA00020410"/>
    </source>
</evidence>
<evidence type="ECO:0000256" key="1">
    <source>
        <dbReference type="ARBA" id="ARBA00004643"/>
    </source>
</evidence>
<evidence type="ECO:0000256" key="8">
    <source>
        <dbReference type="ARBA" id="ARBA00022989"/>
    </source>
</evidence>
<reference evidence="13" key="1">
    <citation type="submission" date="2016-11" db="EMBL/GenBank/DDBJ databases">
        <authorList>
            <person name="Guldener U."/>
        </authorList>
    </citation>
    <scope>NUCLEOTIDE SEQUENCE [LARGE SCALE GENOMIC DNA]</scope>
</reference>
<evidence type="ECO:0000256" key="11">
    <source>
        <dbReference type="RuleBase" id="RU366056"/>
    </source>
</evidence>
<dbReference type="UniPathway" id="UPA00196"/>
<dbReference type="EMBL" id="FQNF01000026">
    <property type="protein sequence ID" value="SGZ39588.1"/>
    <property type="molecule type" value="Genomic_DNA"/>
</dbReference>
<evidence type="ECO:0000256" key="5">
    <source>
        <dbReference type="ARBA" id="ARBA00022502"/>
    </source>
</evidence>
<dbReference type="GO" id="GO:0005789">
    <property type="term" value="C:endoplasmic reticulum membrane"/>
    <property type="evidence" value="ECO:0007669"/>
    <property type="project" value="UniProtKB-SubCell"/>
</dbReference>
<organism evidence="12 13">
    <name type="scientific">Hanseniaspora guilliermondii</name>
    <dbReference type="NCBI Taxonomy" id="56406"/>
    <lineage>
        <taxon>Eukaryota</taxon>
        <taxon>Fungi</taxon>
        <taxon>Dikarya</taxon>
        <taxon>Ascomycota</taxon>
        <taxon>Saccharomycotina</taxon>
        <taxon>Saccharomycetes</taxon>
        <taxon>Saccharomycodales</taxon>
        <taxon>Saccharomycodaceae</taxon>
        <taxon>Hanseniaspora</taxon>
    </lineage>
</organism>
<dbReference type="InterPro" id="IPR013233">
    <property type="entry name" value="PIG-X/PBN1"/>
</dbReference>
<dbReference type="VEuPathDB" id="FungiDB:HGUI_01788"/>
<dbReference type="GO" id="GO:0000030">
    <property type="term" value="F:mannosyltransferase activity"/>
    <property type="evidence" value="ECO:0007669"/>
    <property type="project" value="TreeGrafter"/>
</dbReference>
<dbReference type="GO" id="GO:1990529">
    <property type="term" value="C:glycosylphosphatidylinositol-mannosyltransferase I complex"/>
    <property type="evidence" value="ECO:0007669"/>
    <property type="project" value="TreeGrafter"/>
</dbReference>